<accession>A0ABM0GR79</accession>
<proteinExistence type="inferred from homology"/>
<comment type="subcellular location">
    <subcellularLocation>
        <location evidence="1">Membrane</location>
        <topology evidence="1">Single-pass membrane protein</topology>
    </subcellularLocation>
    <subcellularLocation>
        <location evidence="2">Mitochondrion membrane</location>
    </subcellularLocation>
</comment>
<dbReference type="Gene3D" id="6.10.250.1020">
    <property type="match status" value="1"/>
</dbReference>
<organism evidence="11 12">
    <name type="scientific">Saccoglossus kowalevskii</name>
    <name type="common">Acorn worm</name>
    <dbReference type="NCBI Taxonomy" id="10224"/>
    <lineage>
        <taxon>Eukaryota</taxon>
        <taxon>Metazoa</taxon>
        <taxon>Hemichordata</taxon>
        <taxon>Enteropneusta</taxon>
        <taxon>Harrimaniidae</taxon>
        <taxon>Saccoglossus</taxon>
    </lineage>
</organism>
<evidence type="ECO:0000256" key="3">
    <source>
        <dbReference type="ARBA" id="ARBA00007710"/>
    </source>
</evidence>
<feature type="region of interest" description="Disordered" evidence="9">
    <location>
        <begin position="1"/>
        <end position="101"/>
    </location>
</feature>
<dbReference type="Pfam" id="PF06553">
    <property type="entry name" value="BNIP3"/>
    <property type="match status" value="1"/>
</dbReference>
<evidence type="ECO:0000256" key="2">
    <source>
        <dbReference type="ARBA" id="ARBA00004325"/>
    </source>
</evidence>
<feature type="compositionally biased region" description="Low complexity" evidence="9">
    <location>
        <begin position="24"/>
        <end position="43"/>
    </location>
</feature>
<protein>
    <submittedName>
        <fullName evidence="12">BCL2/adenovirus E1B 19 kDa protein-interacting protein 3-like</fullName>
    </submittedName>
</protein>
<dbReference type="RefSeq" id="XP_002735536.1">
    <property type="nucleotide sequence ID" value="XM_002735490.2"/>
</dbReference>
<evidence type="ECO:0000256" key="8">
    <source>
        <dbReference type="ARBA" id="ARBA00023136"/>
    </source>
</evidence>
<feature type="transmembrane region" description="Helical" evidence="10">
    <location>
        <begin position="160"/>
        <end position="187"/>
    </location>
</feature>
<keyword evidence="11" id="KW-1185">Reference proteome</keyword>
<sequence>MANVTKSDQDDTLNESWVELNYGSQNDPSLSQSSGSSHGVPLSIYNGNMEKLLMEAQRESSRSTSRGSSQGGSPKAPNSPIGSSAGSTSGSINGSSLNHQERPQIQLGIAQGLADASSRGEWIWDWSSRPETQPPKEFKFKHPERKSLSMRKSKAMKSGIFSTEFLSVFIPSLILTHLLTLGVGIYIGARLASNKTA</sequence>
<evidence type="ECO:0000256" key="10">
    <source>
        <dbReference type="SAM" id="Phobius"/>
    </source>
</evidence>
<evidence type="ECO:0000256" key="7">
    <source>
        <dbReference type="ARBA" id="ARBA00023128"/>
    </source>
</evidence>
<evidence type="ECO:0000256" key="5">
    <source>
        <dbReference type="ARBA" id="ARBA00022703"/>
    </source>
</evidence>
<comment type="similarity">
    <text evidence="3">Belongs to the NIP3 family.</text>
</comment>
<feature type="compositionally biased region" description="Low complexity" evidence="9">
    <location>
        <begin position="62"/>
        <end position="96"/>
    </location>
</feature>
<keyword evidence="6 10" id="KW-1133">Transmembrane helix</keyword>
<evidence type="ECO:0000313" key="11">
    <source>
        <dbReference type="Proteomes" id="UP000694865"/>
    </source>
</evidence>
<dbReference type="InterPro" id="IPR010548">
    <property type="entry name" value="BNIP3"/>
</dbReference>
<dbReference type="PANTHER" id="PTHR15186:SF5">
    <property type="entry name" value="BNIP3, ISOFORM A"/>
    <property type="match status" value="1"/>
</dbReference>
<keyword evidence="7" id="KW-0496">Mitochondrion</keyword>
<dbReference type="GeneID" id="100374378"/>
<name>A0ABM0GR79_SACKO</name>
<evidence type="ECO:0000313" key="12">
    <source>
        <dbReference type="RefSeq" id="XP_002735536.1"/>
    </source>
</evidence>
<reference evidence="12" key="1">
    <citation type="submission" date="2025-08" db="UniProtKB">
        <authorList>
            <consortium name="RefSeq"/>
        </authorList>
    </citation>
    <scope>IDENTIFICATION</scope>
    <source>
        <tissue evidence="12">Testes</tissue>
    </source>
</reference>
<keyword evidence="5" id="KW-0053">Apoptosis</keyword>
<keyword evidence="8 10" id="KW-0472">Membrane</keyword>
<feature type="compositionally biased region" description="Basic and acidic residues" evidence="9">
    <location>
        <begin position="52"/>
        <end position="61"/>
    </location>
</feature>
<evidence type="ECO:0000256" key="9">
    <source>
        <dbReference type="SAM" id="MobiDB-lite"/>
    </source>
</evidence>
<dbReference type="PANTHER" id="PTHR15186">
    <property type="entry name" value="RE48077P"/>
    <property type="match status" value="1"/>
</dbReference>
<gene>
    <name evidence="12" type="primary">LOC100374378</name>
</gene>
<dbReference type="Proteomes" id="UP000694865">
    <property type="component" value="Unplaced"/>
</dbReference>
<evidence type="ECO:0000256" key="6">
    <source>
        <dbReference type="ARBA" id="ARBA00022989"/>
    </source>
</evidence>
<evidence type="ECO:0000256" key="1">
    <source>
        <dbReference type="ARBA" id="ARBA00004167"/>
    </source>
</evidence>
<evidence type="ECO:0000256" key="4">
    <source>
        <dbReference type="ARBA" id="ARBA00022692"/>
    </source>
</evidence>
<keyword evidence="4 10" id="KW-0812">Transmembrane</keyword>